<dbReference type="Gene3D" id="3.40.390.10">
    <property type="entry name" value="Collagenase (Catalytic Domain)"/>
    <property type="match status" value="1"/>
</dbReference>
<evidence type="ECO:0000256" key="1">
    <source>
        <dbReference type="ARBA" id="ARBA00001947"/>
    </source>
</evidence>
<evidence type="ECO:0000313" key="8">
    <source>
        <dbReference type="RefSeq" id="XP_065647151.1"/>
    </source>
</evidence>
<evidence type="ECO:0000313" key="9">
    <source>
        <dbReference type="RefSeq" id="XP_065647152.1"/>
    </source>
</evidence>
<evidence type="ECO:0000256" key="6">
    <source>
        <dbReference type="ARBA" id="ARBA00023049"/>
    </source>
</evidence>
<keyword evidence="3" id="KW-0479">Metal-binding</keyword>
<dbReference type="RefSeq" id="XP_065647151.1">
    <property type="nucleotide sequence ID" value="XM_065791079.1"/>
</dbReference>
<dbReference type="RefSeq" id="XP_065647152.1">
    <property type="nucleotide sequence ID" value="XM_065791080.1"/>
</dbReference>
<proteinExistence type="predicted"/>
<dbReference type="InterPro" id="IPR012962">
    <property type="entry name" value="Pept_M54_archaemetzincn"/>
</dbReference>
<keyword evidence="6" id="KW-0482">Metalloprotease</keyword>
<sequence>MDKNLSKLPASEKRFYENPRMEDIFGPFIFISTDQHTIKEKPQSVDDWKYYTSWSKIKKPSMFFRGKKHKIYVQPIGPFPEILMKTNGFISMLETLKNFVEKFFPNLKVVFMDTIIDYKSLPCKNRLHTKSKQRQLLISDVQFFLKTIIPKDAFCICGLSWFDFYPSEDLNHILGEASFQNSTVAVSFGHYAYFMEKEAQHLAKWGNDYVVERSVSVVLSDSQESLVFITSNEKCEAEMRSPKHEPVCQSIPVNHELSKSNIDENLCTTLKQNYSNKTVKECLCEALPPGYNFYLNCKIYRRLFRVITHEICHAMGMSHCQYFSCTMNTSTSILNADTQPLLLCPICLRKLQLALKFDVLLRYNSIFIFLNNHMHQFCQHKDEDVCPFLKDKNLLQKICHFMNDL</sequence>
<comment type="cofactor">
    <cofactor evidence="1">
        <name>Zn(2+)</name>
        <dbReference type="ChEBI" id="CHEBI:29105"/>
    </cofactor>
</comment>
<reference evidence="7 8" key="1">
    <citation type="submission" date="2025-05" db="UniProtKB">
        <authorList>
            <consortium name="RefSeq"/>
        </authorList>
    </citation>
    <scope>NUCLEOTIDE SEQUENCE [LARGE SCALE GENOMIC DNA]</scope>
</reference>
<evidence type="ECO:0000256" key="4">
    <source>
        <dbReference type="ARBA" id="ARBA00022801"/>
    </source>
</evidence>
<keyword evidence="2" id="KW-0645">Protease</keyword>
<dbReference type="Proteomes" id="UP001652625">
    <property type="component" value="Chromosome 02"/>
</dbReference>
<dbReference type="InterPro" id="IPR024079">
    <property type="entry name" value="MetalloPept_cat_dom_sf"/>
</dbReference>
<dbReference type="PANTHER" id="PTHR15910:SF1">
    <property type="entry name" value="ARCHAEMETZINCIN-2"/>
    <property type="match status" value="1"/>
</dbReference>
<organism evidence="7 9">
    <name type="scientific">Hydra vulgaris</name>
    <name type="common">Hydra</name>
    <name type="synonym">Hydra attenuata</name>
    <dbReference type="NCBI Taxonomy" id="6087"/>
    <lineage>
        <taxon>Eukaryota</taxon>
        <taxon>Metazoa</taxon>
        <taxon>Cnidaria</taxon>
        <taxon>Hydrozoa</taxon>
        <taxon>Hydroidolina</taxon>
        <taxon>Anthoathecata</taxon>
        <taxon>Aplanulata</taxon>
        <taxon>Hydridae</taxon>
        <taxon>Hydra</taxon>
    </lineage>
</organism>
<evidence type="ECO:0000256" key="2">
    <source>
        <dbReference type="ARBA" id="ARBA00022670"/>
    </source>
</evidence>
<keyword evidence="5" id="KW-0862">Zinc</keyword>
<dbReference type="SUPFAM" id="SSF55486">
    <property type="entry name" value="Metalloproteases ('zincins'), catalytic domain"/>
    <property type="match status" value="1"/>
</dbReference>
<name>A0ABM4BDY0_HYDVU</name>
<evidence type="ECO:0000256" key="3">
    <source>
        <dbReference type="ARBA" id="ARBA00022723"/>
    </source>
</evidence>
<evidence type="ECO:0000256" key="5">
    <source>
        <dbReference type="ARBA" id="ARBA00022833"/>
    </source>
</evidence>
<keyword evidence="7" id="KW-1185">Reference proteome</keyword>
<dbReference type="GeneID" id="100215542"/>
<dbReference type="Pfam" id="PF07998">
    <property type="entry name" value="Peptidase_M54"/>
    <property type="match status" value="1"/>
</dbReference>
<keyword evidence="4" id="KW-0378">Hydrolase</keyword>
<evidence type="ECO:0000313" key="7">
    <source>
        <dbReference type="Proteomes" id="UP001652625"/>
    </source>
</evidence>
<dbReference type="PANTHER" id="PTHR15910">
    <property type="entry name" value="ARCHAEMETZINCIN"/>
    <property type="match status" value="1"/>
</dbReference>
<protein>
    <submittedName>
        <fullName evidence="8 9">Archaemetzincin-2 isoform X1</fullName>
    </submittedName>
</protein>
<accession>A0ABM4BDY0</accession>
<dbReference type="CDD" id="cd11375">
    <property type="entry name" value="Peptidase_M54"/>
    <property type="match status" value="1"/>
</dbReference>
<gene>
    <name evidence="8 9" type="primary">LOC100215542</name>
</gene>